<organism evidence="5 6">
    <name type="scientific">Rothia koreensis</name>
    <dbReference type="NCBI Taxonomy" id="592378"/>
    <lineage>
        <taxon>Bacteria</taxon>
        <taxon>Bacillati</taxon>
        <taxon>Actinomycetota</taxon>
        <taxon>Actinomycetes</taxon>
        <taxon>Micrococcales</taxon>
        <taxon>Micrococcaceae</taxon>
        <taxon>Rothia</taxon>
    </lineage>
</organism>
<dbReference type="Gene3D" id="3.40.50.2300">
    <property type="match status" value="2"/>
</dbReference>
<dbReference type="Proteomes" id="UP000462152">
    <property type="component" value="Unassembled WGS sequence"/>
</dbReference>
<dbReference type="GO" id="GO:0000976">
    <property type="term" value="F:transcription cis-regulatory region binding"/>
    <property type="evidence" value="ECO:0007669"/>
    <property type="project" value="TreeGrafter"/>
</dbReference>
<dbReference type="SUPFAM" id="SSF53822">
    <property type="entry name" value="Periplasmic binding protein-like I"/>
    <property type="match status" value="1"/>
</dbReference>
<evidence type="ECO:0000256" key="2">
    <source>
        <dbReference type="ARBA" id="ARBA00023125"/>
    </source>
</evidence>
<dbReference type="Gene3D" id="1.10.260.40">
    <property type="entry name" value="lambda repressor-like DNA-binding domains"/>
    <property type="match status" value="1"/>
</dbReference>
<evidence type="ECO:0000313" key="5">
    <source>
        <dbReference type="EMBL" id="MUN54407.1"/>
    </source>
</evidence>
<dbReference type="InterPro" id="IPR000843">
    <property type="entry name" value="HTH_LacI"/>
</dbReference>
<protein>
    <submittedName>
        <fullName evidence="5">Substrate-binding domain-containing protein</fullName>
    </submittedName>
</protein>
<reference evidence="5 6" key="1">
    <citation type="submission" date="2019-12" db="EMBL/GenBank/DDBJ databases">
        <authorList>
            <person name="Li J."/>
            <person name="Shi Y."/>
            <person name="Xu G."/>
            <person name="Xiao D."/>
            <person name="Ran X."/>
        </authorList>
    </citation>
    <scope>NUCLEOTIDE SEQUENCE [LARGE SCALE GENOMIC DNA]</scope>
    <source>
        <strain evidence="5 6">JCM 15915</strain>
    </source>
</reference>
<dbReference type="Pfam" id="PF00532">
    <property type="entry name" value="Peripla_BP_1"/>
    <property type="match status" value="1"/>
</dbReference>
<keyword evidence="6" id="KW-1185">Reference proteome</keyword>
<dbReference type="GO" id="GO:0003700">
    <property type="term" value="F:DNA-binding transcription factor activity"/>
    <property type="evidence" value="ECO:0007669"/>
    <property type="project" value="TreeGrafter"/>
</dbReference>
<dbReference type="EMBL" id="WOGT01000001">
    <property type="protein sequence ID" value="MUN54407.1"/>
    <property type="molecule type" value="Genomic_DNA"/>
</dbReference>
<gene>
    <name evidence="5" type="ORF">GMA10_04130</name>
</gene>
<dbReference type="OrthoDB" id="9785139at2"/>
<evidence type="ECO:0000256" key="1">
    <source>
        <dbReference type="ARBA" id="ARBA00023015"/>
    </source>
</evidence>
<name>A0A7K1LGT5_9MICC</name>
<dbReference type="PANTHER" id="PTHR30146">
    <property type="entry name" value="LACI-RELATED TRANSCRIPTIONAL REPRESSOR"/>
    <property type="match status" value="1"/>
</dbReference>
<dbReference type="CDD" id="cd01392">
    <property type="entry name" value="HTH_LacI"/>
    <property type="match status" value="1"/>
</dbReference>
<keyword evidence="3" id="KW-0804">Transcription</keyword>
<dbReference type="SMART" id="SM00354">
    <property type="entry name" value="HTH_LACI"/>
    <property type="match status" value="1"/>
</dbReference>
<evidence type="ECO:0000259" key="4">
    <source>
        <dbReference type="PROSITE" id="PS50932"/>
    </source>
</evidence>
<proteinExistence type="predicted"/>
<dbReference type="InterPro" id="IPR001761">
    <property type="entry name" value="Peripla_BP/Lac1_sug-bd_dom"/>
</dbReference>
<dbReference type="RefSeq" id="WP_129314449.1">
    <property type="nucleotide sequence ID" value="NZ_JBFCQO010000001.1"/>
</dbReference>
<dbReference type="InterPro" id="IPR028082">
    <property type="entry name" value="Peripla_BP_I"/>
</dbReference>
<keyword evidence="1" id="KW-0805">Transcription regulation</keyword>
<dbReference type="CDD" id="cd06267">
    <property type="entry name" value="PBP1_LacI_sugar_binding-like"/>
    <property type="match status" value="1"/>
</dbReference>
<dbReference type="InterPro" id="IPR010982">
    <property type="entry name" value="Lambda_DNA-bd_dom_sf"/>
</dbReference>
<dbReference type="AlphaFoldDB" id="A0A7K1LGT5"/>
<dbReference type="Pfam" id="PF00356">
    <property type="entry name" value="LacI"/>
    <property type="match status" value="1"/>
</dbReference>
<dbReference type="PROSITE" id="PS50932">
    <property type="entry name" value="HTH_LACI_2"/>
    <property type="match status" value="1"/>
</dbReference>
<evidence type="ECO:0000313" key="6">
    <source>
        <dbReference type="Proteomes" id="UP000462152"/>
    </source>
</evidence>
<dbReference type="PROSITE" id="PS00356">
    <property type="entry name" value="HTH_LACI_1"/>
    <property type="match status" value="1"/>
</dbReference>
<accession>A0A7K1LGT5</accession>
<comment type="caution">
    <text evidence="5">The sequence shown here is derived from an EMBL/GenBank/DDBJ whole genome shotgun (WGS) entry which is preliminary data.</text>
</comment>
<sequence>MSRSEPTVRDVAERAGVSSATVSRVMNDAPNVDKQLARRVREAVKATGYVPNAAGRSLRARSSSQIAVLIPDADNPYFSQVVSEVEPAARSAGYSVMLCHTGNEPDQEQTYLDQIVARRMAGVIAIPSDESWSGLTPLTEANIPVVLVDRRLPDVEVDRIATDNMDAGRQAAVHLRDKGFRRPACITGPETLTTTEDRLLGFSHAWSTSAGGAPALYRGDLHFDSGFTAMTEILDDGDIDCVFVTNNRMSAGAFQAIRGLPNPPALLATDDDIWTRLVTPSVSVIQQPIRDTGRLAAQMLIDRIAAPNEMPRTTLLSSKVIERESTAGGPPSRG</sequence>
<dbReference type="PRINTS" id="PR00036">
    <property type="entry name" value="HTHLACI"/>
</dbReference>
<evidence type="ECO:0000256" key="3">
    <source>
        <dbReference type="ARBA" id="ARBA00023163"/>
    </source>
</evidence>
<keyword evidence="2" id="KW-0238">DNA-binding</keyword>
<feature type="domain" description="HTH lacI-type" evidence="4">
    <location>
        <begin position="6"/>
        <end position="60"/>
    </location>
</feature>
<dbReference type="PANTHER" id="PTHR30146:SF109">
    <property type="entry name" value="HTH-TYPE TRANSCRIPTIONAL REGULATOR GALS"/>
    <property type="match status" value="1"/>
</dbReference>
<dbReference type="SUPFAM" id="SSF47413">
    <property type="entry name" value="lambda repressor-like DNA-binding domains"/>
    <property type="match status" value="1"/>
</dbReference>